<reference evidence="2" key="1">
    <citation type="journal article" date="2014" name="Front. Microbiol.">
        <title>High frequency of phylogenetically diverse reductive dehalogenase-homologous genes in deep subseafloor sedimentary metagenomes.</title>
        <authorList>
            <person name="Kawai M."/>
            <person name="Futagami T."/>
            <person name="Toyoda A."/>
            <person name="Takaki Y."/>
            <person name="Nishi S."/>
            <person name="Hori S."/>
            <person name="Arai W."/>
            <person name="Tsubouchi T."/>
            <person name="Morono Y."/>
            <person name="Uchiyama I."/>
            <person name="Ito T."/>
            <person name="Fujiyama A."/>
            <person name="Inagaki F."/>
            <person name="Takami H."/>
        </authorList>
    </citation>
    <scope>NUCLEOTIDE SEQUENCE</scope>
    <source>
        <strain evidence="2">Expedition CK06-06</strain>
    </source>
</reference>
<name>X1IG97_9ZZZZ</name>
<evidence type="ECO:0000313" key="2">
    <source>
        <dbReference type="EMBL" id="GAH65139.1"/>
    </source>
</evidence>
<dbReference type="GO" id="GO:0016998">
    <property type="term" value="P:cell wall macromolecule catabolic process"/>
    <property type="evidence" value="ECO:0007669"/>
    <property type="project" value="InterPro"/>
</dbReference>
<dbReference type="GO" id="GO:0009253">
    <property type="term" value="P:peptidoglycan catabolic process"/>
    <property type="evidence" value="ECO:0007669"/>
    <property type="project" value="InterPro"/>
</dbReference>
<dbReference type="PANTHER" id="PTHR34135:SF2">
    <property type="entry name" value="LYSOZYME"/>
    <property type="match status" value="1"/>
</dbReference>
<dbReference type="AlphaFoldDB" id="X1IG97"/>
<accession>X1IG97</accession>
<dbReference type="GO" id="GO:0003796">
    <property type="term" value="F:lysozyme activity"/>
    <property type="evidence" value="ECO:0007669"/>
    <property type="project" value="InterPro"/>
</dbReference>
<dbReference type="InterPro" id="IPR017853">
    <property type="entry name" value="GH"/>
</dbReference>
<feature type="non-terminal residue" evidence="2">
    <location>
        <position position="1"/>
    </location>
</feature>
<dbReference type="CDD" id="cd00599">
    <property type="entry name" value="GH25_muramidase"/>
    <property type="match status" value="1"/>
</dbReference>
<organism evidence="2">
    <name type="scientific">marine sediment metagenome</name>
    <dbReference type="NCBI Taxonomy" id="412755"/>
    <lineage>
        <taxon>unclassified sequences</taxon>
        <taxon>metagenomes</taxon>
        <taxon>ecological metagenomes</taxon>
    </lineage>
</organism>
<dbReference type="GO" id="GO:0016052">
    <property type="term" value="P:carbohydrate catabolic process"/>
    <property type="evidence" value="ECO:0007669"/>
    <property type="project" value="TreeGrafter"/>
</dbReference>
<dbReference type="InterPro" id="IPR002053">
    <property type="entry name" value="Glyco_hydro_25"/>
</dbReference>
<dbReference type="PROSITE" id="PS51904">
    <property type="entry name" value="GLYCOSYL_HYDROL_F25_2"/>
    <property type="match status" value="1"/>
</dbReference>
<dbReference type="Gene3D" id="3.20.20.80">
    <property type="entry name" value="Glycosidases"/>
    <property type="match status" value="1"/>
</dbReference>
<proteinExistence type="inferred from homology"/>
<dbReference type="EMBL" id="BARU01031920">
    <property type="protein sequence ID" value="GAH65139.1"/>
    <property type="molecule type" value="Genomic_DNA"/>
</dbReference>
<feature type="non-terminal residue" evidence="2">
    <location>
        <position position="262"/>
    </location>
</feature>
<evidence type="ECO:0000256" key="1">
    <source>
        <dbReference type="ARBA" id="ARBA00010646"/>
    </source>
</evidence>
<dbReference type="SUPFAM" id="SSF51445">
    <property type="entry name" value="(Trans)glycosidases"/>
    <property type="match status" value="1"/>
</dbReference>
<protein>
    <submittedName>
        <fullName evidence="2">Uncharacterized protein</fullName>
    </submittedName>
</protein>
<dbReference type="PANTHER" id="PTHR34135">
    <property type="entry name" value="LYSOZYME"/>
    <property type="match status" value="1"/>
</dbReference>
<comment type="caution">
    <text evidence="2">The sequence shown here is derived from an EMBL/GenBank/DDBJ whole genome shotgun (WGS) entry which is preliminary data.</text>
</comment>
<comment type="similarity">
    <text evidence="1">Belongs to the glycosyl hydrolase 25 family.</text>
</comment>
<gene>
    <name evidence="2" type="ORF">S03H2_50423</name>
</gene>
<dbReference type="Pfam" id="PF01183">
    <property type="entry name" value="Glyco_hydro_25"/>
    <property type="match status" value="1"/>
</dbReference>
<sequence>VDVSAHQGTVDFLAMREQNDMMFAVIKCTEGAEEGTPFLDDKFNENWEKLMALDPRSGQTGQTMYRGAYHFARYDNRQDQGETGGENEAKWFCKNMKRVGGYEHDGGALPPWLDLEKWDGTAENNLAFVRGWLRVCEGELGRSPMFYTGINTWASSHFEDSDEWVKYPLSEVKYRQNGWEADENPPQMTKRNKPWPWTFWQWSGGVTSEADLRYYLQKFGPIAGVPSGSCDVDRFDGTLANLHTLSQLGIVGDDSPPEPPIT</sequence>